<keyword evidence="3" id="KW-1185">Reference proteome</keyword>
<proteinExistence type="predicted"/>
<dbReference type="EMBL" id="JASCZI010000113">
    <property type="protein sequence ID" value="MED6108906.1"/>
    <property type="molecule type" value="Genomic_DNA"/>
</dbReference>
<comment type="caution">
    <text evidence="2">The sequence shown here is derived from an EMBL/GenBank/DDBJ whole genome shotgun (WGS) entry which is preliminary data.</text>
</comment>
<evidence type="ECO:0000256" key="1">
    <source>
        <dbReference type="SAM" id="MobiDB-lite"/>
    </source>
</evidence>
<evidence type="ECO:0000313" key="2">
    <source>
        <dbReference type="EMBL" id="MED6108906.1"/>
    </source>
</evidence>
<feature type="region of interest" description="Disordered" evidence="1">
    <location>
        <begin position="1"/>
        <end position="39"/>
    </location>
</feature>
<dbReference type="Proteomes" id="UP001341840">
    <property type="component" value="Unassembled WGS sequence"/>
</dbReference>
<feature type="compositionally biased region" description="Polar residues" evidence="1">
    <location>
        <begin position="8"/>
        <end position="17"/>
    </location>
</feature>
<organism evidence="2 3">
    <name type="scientific">Stylosanthes scabra</name>
    <dbReference type="NCBI Taxonomy" id="79078"/>
    <lineage>
        <taxon>Eukaryota</taxon>
        <taxon>Viridiplantae</taxon>
        <taxon>Streptophyta</taxon>
        <taxon>Embryophyta</taxon>
        <taxon>Tracheophyta</taxon>
        <taxon>Spermatophyta</taxon>
        <taxon>Magnoliopsida</taxon>
        <taxon>eudicotyledons</taxon>
        <taxon>Gunneridae</taxon>
        <taxon>Pentapetalae</taxon>
        <taxon>rosids</taxon>
        <taxon>fabids</taxon>
        <taxon>Fabales</taxon>
        <taxon>Fabaceae</taxon>
        <taxon>Papilionoideae</taxon>
        <taxon>50 kb inversion clade</taxon>
        <taxon>dalbergioids sensu lato</taxon>
        <taxon>Dalbergieae</taxon>
        <taxon>Pterocarpus clade</taxon>
        <taxon>Stylosanthes</taxon>
    </lineage>
</organism>
<reference evidence="2 3" key="1">
    <citation type="journal article" date="2023" name="Plants (Basel)">
        <title>Bridging the Gap: Combining Genomics and Transcriptomics Approaches to Understand Stylosanthes scabra, an Orphan Legume from the Brazilian Caatinga.</title>
        <authorList>
            <person name="Ferreira-Neto J.R.C."/>
            <person name="da Silva M.D."/>
            <person name="Binneck E."/>
            <person name="de Melo N.F."/>
            <person name="da Silva R.H."/>
            <person name="de Melo A.L.T.M."/>
            <person name="Pandolfi V."/>
            <person name="Bustamante F.O."/>
            <person name="Brasileiro-Vidal A.C."/>
            <person name="Benko-Iseppon A.M."/>
        </authorList>
    </citation>
    <scope>NUCLEOTIDE SEQUENCE [LARGE SCALE GENOMIC DNA]</scope>
    <source>
        <tissue evidence="2">Leaves</tissue>
    </source>
</reference>
<evidence type="ECO:0000313" key="3">
    <source>
        <dbReference type="Proteomes" id="UP001341840"/>
    </source>
</evidence>
<name>A0ABU6QAX4_9FABA</name>
<protein>
    <submittedName>
        <fullName evidence="2">Uncharacterized protein</fullName>
    </submittedName>
</protein>
<accession>A0ABU6QAX4</accession>
<gene>
    <name evidence="2" type="ORF">PIB30_028512</name>
</gene>
<sequence length="114" mass="12964">MIGVVQQIRGQSKTQRNADLELAAGSPVKDKQEQRKKGLSSRTLWCQLRERGTSPACRCVPPLAYCKREGVARRRRSRLLSECEGVPSAPTTVERMRELRTREGLSLDERGRER</sequence>